<gene>
    <name evidence="2" type="ORF">ENV14_03560</name>
</gene>
<comment type="caution">
    <text evidence="2">The sequence shown here is derived from an EMBL/GenBank/DDBJ whole genome shotgun (WGS) entry which is preliminary data.</text>
</comment>
<organism evidence="2">
    <name type="scientific">Ignisphaera aggregans</name>
    <dbReference type="NCBI Taxonomy" id="334771"/>
    <lineage>
        <taxon>Archaea</taxon>
        <taxon>Thermoproteota</taxon>
        <taxon>Thermoprotei</taxon>
        <taxon>Desulfurococcales</taxon>
        <taxon>Desulfurococcaceae</taxon>
        <taxon>Ignisphaera</taxon>
    </lineage>
</organism>
<feature type="transmembrane region" description="Helical" evidence="1">
    <location>
        <begin position="44"/>
        <end position="63"/>
    </location>
</feature>
<sequence>MPKSIEYTKHVLAIAVALPLISIYLLSMLVPMRFESQSFIAQRAFLSYAFYTGLLLLLTSLFIKDFAKLLSEVVAICAIVMLGLYSYGAGLFYDLNEFSYARHYVIPPSFIYMPCPDSDRCGAFSALAISVPLSIAMAMLVYGIRGILRTFWARKT</sequence>
<proteinExistence type="predicted"/>
<keyword evidence="1" id="KW-1133">Transmembrane helix</keyword>
<keyword evidence="1" id="KW-0472">Membrane</keyword>
<evidence type="ECO:0000256" key="1">
    <source>
        <dbReference type="SAM" id="Phobius"/>
    </source>
</evidence>
<dbReference type="AlphaFoldDB" id="A0A7C4BBN9"/>
<feature type="transmembrane region" description="Helical" evidence="1">
    <location>
        <begin position="12"/>
        <end position="32"/>
    </location>
</feature>
<reference evidence="2" key="1">
    <citation type="journal article" date="2020" name="mSystems">
        <title>Genome- and Community-Level Interaction Insights into Carbon Utilization and Element Cycling Functions of Hydrothermarchaeota in Hydrothermal Sediment.</title>
        <authorList>
            <person name="Zhou Z."/>
            <person name="Liu Y."/>
            <person name="Xu W."/>
            <person name="Pan J."/>
            <person name="Luo Z.H."/>
            <person name="Li M."/>
        </authorList>
    </citation>
    <scope>NUCLEOTIDE SEQUENCE [LARGE SCALE GENOMIC DNA]</scope>
    <source>
        <strain evidence="2">SpSt-732</strain>
    </source>
</reference>
<feature type="transmembrane region" description="Helical" evidence="1">
    <location>
        <begin position="123"/>
        <end position="144"/>
    </location>
</feature>
<keyword evidence="1" id="KW-0812">Transmembrane</keyword>
<feature type="transmembrane region" description="Helical" evidence="1">
    <location>
        <begin position="70"/>
        <end position="93"/>
    </location>
</feature>
<dbReference type="EMBL" id="DTFF01000032">
    <property type="protein sequence ID" value="HGI87453.1"/>
    <property type="molecule type" value="Genomic_DNA"/>
</dbReference>
<protein>
    <submittedName>
        <fullName evidence="2">Uncharacterized protein</fullName>
    </submittedName>
</protein>
<accession>A0A7C4BBN9</accession>
<name>A0A7C4BBN9_9CREN</name>
<evidence type="ECO:0000313" key="2">
    <source>
        <dbReference type="EMBL" id="HGI87453.1"/>
    </source>
</evidence>